<dbReference type="InterPro" id="IPR036709">
    <property type="entry name" value="Autotransporte_beta_dom_sf"/>
</dbReference>
<evidence type="ECO:0000313" key="4">
    <source>
        <dbReference type="EMBL" id="NWC31824.1"/>
    </source>
</evidence>
<evidence type="ECO:0000259" key="3">
    <source>
        <dbReference type="PROSITE" id="PS51208"/>
    </source>
</evidence>
<accession>A0A7Y7Y8K6</accession>
<dbReference type="PANTHER" id="PTHR35037:SF7">
    <property type="entry name" value="AUTOTRANSPORTER"/>
    <property type="match status" value="1"/>
</dbReference>
<proteinExistence type="predicted"/>
<evidence type="ECO:0000313" key="5">
    <source>
        <dbReference type="Proteomes" id="UP000520592"/>
    </source>
</evidence>
<comment type="caution">
    <text evidence="4">The sequence shown here is derived from an EMBL/GenBank/DDBJ whole genome shotgun (WGS) entry which is preliminary data.</text>
</comment>
<dbReference type="Proteomes" id="UP000520592">
    <property type="component" value="Unassembled WGS sequence"/>
</dbReference>
<reference evidence="4 5" key="1">
    <citation type="submission" date="2020-04" db="EMBL/GenBank/DDBJ databases">
        <title>Molecular characterization of pseudomonads from Agaricus bisporus reveal novel blotch 2 pathogens in Western Europe.</title>
        <authorList>
            <person name="Taparia T."/>
            <person name="Krijger M."/>
            <person name="Haynes E."/>
            <person name="Elpinstone J.G."/>
            <person name="Noble R."/>
            <person name="Van Der Wolf J."/>
        </authorList>
    </citation>
    <scope>NUCLEOTIDE SEQUENCE [LARGE SCALE GENOMIC DNA]</scope>
    <source>
        <strain evidence="4 5">IPO3737</strain>
    </source>
</reference>
<dbReference type="InterPro" id="IPR006315">
    <property type="entry name" value="OM_autotransptr_brl_dom"/>
</dbReference>
<dbReference type="NCBIfam" id="TIGR01414">
    <property type="entry name" value="autotrans_barl"/>
    <property type="match status" value="1"/>
</dbReference>
<dbReference type="Pfam" id="PF03797">
    <property type="entry name" value="Autotransporter"/>
    <property type="match status" value="1"/>
</dbReference>
<dbReference type="InterPro" id="IPR005546">
    <property type="entry name" value="Autotransporte_beta"/>
</dbReference>
<dbReference type="Gene3D" id="2.40.128.130">
    <property type="entry name" value="Autotransporter beta-domain"/>
    <property type="match status" value="1"/>
</dbReference>
<dbReference type="InterPro" id="IPR051551">
    <property type="entry name" value="Autotransporter_adhesion"/>
</dbReference>
<gene>
    <name evidence="4" type="ORF">HX876_05455</name>
</gene>
<dbReference type="SUPFAM" id="SSF103515">
    <property type="entry name" value="Autotransporter"/>
    <property type="match status" value="1"/>
</dbReference>
<name>A0A7Y7Y8K6_9PSED</name>
<evidence type="ECO:0000256" key="2">
    <source>
        <dbReference type="SAM" id="SignalP"/>
    </source>
</evidence>
<feature type="domain" description="Autotransporter" evidence="3">
    <location>
        <begin position="481"/>
        <end position="750"/>
    </location>
</feature>
<dbReference type="AlphaFoldDB" id="A0A7Y7Y8K6"/>
<dbReference type="InterPro" id="IPR004899">
    <property type="entry name" value="Pertactin_central"/>
</dbReference>
<dbReference type="EMBL" id="JACAQD010000006">
    <property type="protein sequence ID" value="NWC31824.1"/>
    <property type="molecule type" value="Genomic_DNA"/>
</dbReference>
<dbReference type="SMART" id="SM00869">
    <property type="entry name" value="Autotransporter"/>
    <property type="match status" value="1"/>
</dbReference>
<dbReference type="InterPro" id="IPR011050">
    <property type="entry name" value="Pectin_lyase_fold/virulence"/>
</dbReference>
<sequence>MKDRLSSAREADVIAGKICLLLGTLLGLQVSSAHAQTDVENETRGTVSNRWEILTAESNVESWNVLNRGILEIIEGGAANSIRVSEAGQVRINNGRVDGGITLEASRAIIERGNISNSTGAALRVETVSTSTSRDPSRASIKDSTLSGAGMGIGVAALGQLSLDNTQVFGHDFAGVGGLGIRILGATLTMTNNSYVQGGSTGLEIHGRTAMPGGPVIPTPADVVVDNSTIEGLTGPAISTAEAAIGNITIQNGSRLLAGNGNLLEVKEASFIGFTADNSTLTGDLVADDTSSLDVTLQNNAQLTGNLINTNSVAINSGANWTMVGDAEVKSLSMGGGSVTLGSAEQFYTLSLGELSGTGMFNMHVNLLDNTGDLLDINGEAHGDFLLNIQNTGLEPNSPEITPLHVVHTEGGSAVFDVVGGSVDIGVYSYQLEKQGDDWFIVGAGKTISPSTQAALGLFSVGPTVWYGELATLRNRMGEIRTSGEGGGWIRGYGNQYNVSADAGFAYKQRQKGLSLGVDLPVPVGNGQLLVGVMAGHSESDLSLSRGTAGKVDSGYVGAYGTWLTEEGYYLDAVAKLNRFRNKADVSMTNGVKAKGSYDNFAYGGSLEFGKHIRLQDSMFVEPYAQLSTVNVKGDSYTLDNGLRAKNDHTLSVLGKAGATLGRNLELSDGGLLQPYLRAAMVHEFSRRGNTVKVNDVSFDNNLFGTRAELGVGVSAALSKNLQLHANFDYMKGEHIEQPWGVNIGMRYCF</sequence>
<dbReference type="CDD" id="cd01343">
    <property type="entry name" value="PL1_Passenger_AT"/>
    <property type="match status" value="1"/>
</dbReference>
<dbReference type="GO" id="GO:0019867">
    <property type="term" value="C:outer membrane"/>
    <property type="evidence" value="ECO:0007669"/>
    <property type="project" value="InterPro"/>
</dbReference>
<dbReference type="PROSITE" id="PS51208">
    <property type="entry name" value="AUTOTRANSPORTER"/>
    <property type="match status" value="1"/>
</dbReference>
<dbReference type="InterPro" id="IPR003991">
    <property type="entry name" value="Pertactin_virulence_factor"/>
</dbReference>
<evidence type="ECO:0000256" key="1">
    <source>
        <dbReference type="ARBA" id="ARBA00022729"/>
    </source>
</evidence>
<dbReference type="Pfam" id="PF03212">
    <property type="entry name" value="Pertactin"/>
    <property type="match status" value="1"/>
</dbReference>
<organism evidence="4 5">
    <name type="scientific">Pseudomonas gingeri</name>
    <dbReference type="NCBI Taxonomy" id="117681"/>
    <lineage>
        <taxon>Bacteria</taxon>
        <taxon>Pseudomonadati</taxon>
        <taxon>Pseudomonadota</taxon>
        <taxon>Gammaproteobacteria</taxon>
        <taxon>Pseudomonadales</taxon>
        <taxon>Pseudomonadaceae</taxon>
        <taxon>Pseudomonas</taxon>
    </lineage>
</organism>
<dbReference type="Gene3D" id="2.160.20.20">
    <property type="match status" value="1"/>
</dbReference>
<feature type="chain" id="PRO_5030821790" evidence="2">
    <location>
        <begin position="36"/>
        <end position="750"/>
    </location>
</feature>
<dbReference type="InterPro" id="IPR012332">
    <property type="entry name" value="Autotransporter_pectin_lyase_C"/>
</dbReference>
<protein>
    <submittedName>
        <fullName evidence="4">Autotransporter outer membrane beta-barrel domain-containing protein</fullName>
    </submittedName>
</protein>
<dbReference type="PANTHER" id="PTHR35037">
    <property type="entry name" value="C-TERMINAL REGION OF AIDA-LIKE PROTEIN"/>
    <property type="match status" value="1"/>
</dbReference>
<keyword evidence="1 2" id="KW-0732">Signal</keyword>
<feature type="signal peptide" evidence="2">
    <location>
        <begin position="1"/>
        <end position="35"/>
    </location>
</feature>
<dbReference type="PRINTS" id="PR01484">
    <property type="entry name" value="PRTACTNFAMLY"/>
</dbReference>
<dbReference type="SUPFAM" id="SSF51126">
    <property type="entry name" value="Pectin lyase-like"/>
    <property type="match status" value="1"/>
</dbReference>